<organism evidence="1 2">
    <name type="scientific">Ooceraea biroi</name>
    <name type="common">Clonal raider ant</name>
    <name type="synonym">Cerapachys biroi</name>
    <dbReference type="NCBI Taxonomy" id="2015173"/>
    <lineage>
        <taxon>Eukaryota</taxon>
        <taxon>Metazoa</taxon>
        <taxon>Ecdysozoa</taxon>
        <taxon>Arthropoda</taxon>
        <taxon>Hexapoda</taxon>
        <taxon>Insecta</taxon>
        <taxon>Pterygota</taxon>
        <taxon>Neoptera</taxon>
        <taxon>Endopterygota</taxon>
        <taxon>Hymenoptera</taxon>
        <taxon>Apocrita</taxon>
        <taxon>Aculeata</taxon>
        <taxon>Formicoidea</taxon>
        <taxon>Formicidae</taxon>
        <taxon>Dorylinae</taxon>
        <taxon>Ooceraea</taxon>
    </lineage>
</organism>
<evidence type="ECO:0000313" key="1">
    <source>
        <dbReference type="EMBL" id="EZA50290.1"/>
    </source>
</evidence>
<evidence type="ECO:0000313" key="2">
    <source>
        <dbReference type="Proteomes" id="UP000053097"/>
    </source>
</evidence>
<reference evidence="1 2" key="1">
    <citation type="journal article" date="2014" name="Curr. Biol.">
        <title>The genome of the clonal raider ant Cerapachys biroi.</title>
        <authorList>
            <person name="Oxley P.R."/>
            <person name="Ji L."/>
            <person name="Fetter-Pruneda I."/>
            <person name="McKenzie S.K."/>
            <person name="Li C."/>
            <person name="Hu H."/>
            <person name="Zhang G."/>
            <person name="Kronauer D.J."/>
        </authorList>
    </citation>
    <scope>NUCLEOTIDE SEQUENCE [LARGE SCALE GENOMIC DNA]</scope>
</reference>
<dbReference type="Proteomes" id="UP000053097">
    <property type="component" value="Unassembled WGS sequence"/>
</dbReference>
<dbReference type="OrthoDB" id="6746907at2759"/>
<dbReference type="STRING" id="2015173.A0A026W2H5"/>
<keyword evidence="2" id="KW-1185">Reference proteome</keyword>
<dbReference type="OMA" id="YNCISFM"/>
<dbReference type="EMBL" id="KK107465">
    <property type="protein sequence ID" value="EZA50290.1"/>
    <property type="molecule type" value="Genomic_DNA"/>
</dbReference>
<proteinExistence type="predicted"/>
<dbReference type="PANTHER" id="PTHR36159:SF1">
    <property type="entry name" value="RETROVIRUS-RELATED POL POLYPROTEIN FROM TRANSPOSON 412-LIKE PROTEIN"/>
    <property type="match status" value="1"/>
</dbReference>
<dbReference type="AlphaFoldDB" id="A0A026W2H5"/>
<dbReference type="PANTHER" id="PTHR36159">
    <property type="entry name" value="PROTEIN CBG23766"/>
    <property type="match status" value="1"/>
</dbReference>
<gene>
    <name evidence="1" type="ORF">X777_11301</name>
</gene>
<sequence length="90" mass="10400">MTEILNIGDEPIFDGRIVKIETHTYNPFANTTFGHSDEIRIPIQQQDLYTLPHESYLYIAGKLMLRNGEHIGPRMVMGNNCVAFMFDEIR</sequence>
<accession>A0A026W2H5</accession>
<name>A0A026W2H5_OOCBI</name>
<protein>
    <submittedName>
        <fullName evidence="1">Uncharacterized protein</fullName>
    </submittedName>
</protein>